<reference evidence="2 3" key="1">
    <citation type="submission" date="2017-04" db="EMBL/GenBank/DDBJ databases">
        <title>The complete genome sequence of Streptomyces albolongus YIM 101047, the producer of novel bafilomycins and novel odoriferous sesquiterpenoids.</title>
        <authorList>
            <person name="Yin M."/>
            <person name="Jiang Y."/>
        </authorList>
    </citation>
    <scope>NUCLEOTIDE SEQUENCE [LARGE SCALE GENOMIC DNA]</scope>
    <source>
        <strain evidence="2 3">YIM 101047</strain>
    </source>
</reference>
<dbReference type="AlphaFoldDB" id="A0ABC8C557"/>
<gene>
    <name evidence="2" type="ORF">B7C62_10625</name>
</gene>
<keyword evidence="3" id="KW-1185">Reference proteome</keyword>
<evidence type="ECO:0000256" key="1">
    <source>
        <dbReference type="SAM" id="MobiDB-lite"/>
    </source>
</evidence>
<feature type="compositionally biased region" description="Basic and acidic residues" evidence="1">
    <location>
        <begin position="74"/>
        <end position="83"/>
    </location>
</feature>
<accession>A0ABC8C557</accession>
<dbReference type="EMBL" id="CP020563">
    <property type="protein sequence ID" value="ARF77090.1"/>
    <property type="molecule type" value="Genomic_DNA"/>
</dbReference>
<dbReference type="RefSeq" id="WP_084753501.1">
    <property type="nucleotide sequence ID" value="NZ_CP020563.1"/>
</dbReference>
<dbReference type="KEGG" id="kab:B7C62_10625"/>
<evidence type="ECO:0000313" key="3">
    <source>
        <dbReference type="Proteomes" id="UP000192251"/>
    </source>
</evidence>
<sequence length="219" mass="22521">MADTHISVSAFARYRRGLVAAALAALVLTGCGGEARGGGTQAEPDKRASSLTSSAQPGPEQAAFAAMLSTFGKKCPEPGRVDPRPTAGKQTGSEATASLAPGETPPAEPIEPGPLTGPAAELSDRDLCTSGHHEQRVVEALQEVADPTPVKVRKTLNSLGYIDEHIHGLQQDGTTTRFHLDLRESGGRLCVAGLAAGEESDASACVAPATGPFTVKTEE</sequence>
<feature type="region of interest" description="Disordered" evidence="1">
    <location>
        <begin position="73"/>
        <end position="124"/>
    </location>
</feature>
<feature type="region of interest" description="Disordered" evidence="1">
    <location>
        <begin position="35"/>
        <end position="59"/>
    </location>
</feature>
<proteinExistence type="predicted"/>
<organism evidence="2 3">
    <name type="scientific">Kitasatospora albolonga</name>
    <dbReference type="NCBI Taxonomy" id="68173"/>
    <lineage>
        <taxon>Bacteria</taxon>
        <taxon>Bacillati</taxon>
        <taxon>Actinomycetota</taxon>
        <taxon>Actinomycetes</taxon>
        <taxon>Kitasatosporales</taxon>
        <taxon>Streptomycetaceae</taxon>
        <taxon>Kitasatospora</taxon>
    </lineage>
</organism>
<protein>
    <submittedName>
        <fullName evidence="2">Uncharacterized protein</fullName>
    </submittedName>
</protein>
<feature type="compositionally biased region" description="Pro residues" evidence="1">
    <location>
        <begin position="103"/>
        <end position="112"/>
    </location>
</feature>
<dbReference type="Proteomes" id="UP000192251">
    <property type="component" value="Chromosome"/>
</dbReference>
<evidence type="ECO:0000313" key="2">
    <source>
        <dbReference type="EMBL" id="ARF77090.1"/>
    </source>
</evidence>
<name>A0ABC8C557_9ACTN</name>